<organism evidence="5 6">
    <name type="scientific">Astyanax mexicanus</name>
    <name type="common">Blind cave fish</name>
    <name type="synonym">Astyanax fasciatus mexicanus</name>
    <dbReference type="NCBI Taxonomy" id="7994"/>
    <lineage>
        <taxon>Eukaryota</taxon>
        <taxon>Metazoa</taxon>
        <taxon>Chordata</taxon>
        <taxon>Craniata</taxon>
        <taxon>Vertebrata</taxon>
        <taxon>Euteleostomi</taxon>
        <taxon>Actinopterygii</taxon>
        <taxon>Neopterygii</taxon>
        <taxon>Teleostei</taxon>
        <taxon>Ostariophysi</taxon>
        <taxon>Characiformes</taxon>
        <taxon>Characoidei</taxon>
        <taxon>Acestrorhamphidae</taxon>
        <taxon>Acestrorhamphinae</taxon>
        <taxon>Astyanax</taxon>
    </lineage>
</organism>
<name>A0A3B1JU72_ASTMX</name>
<evidence type="ECO:0000259" key="4">
    <source>
        <dbReference type="Pfam" id="PF25372"/>
    </source>
</evidence>
<dbReference type="GeneTree" id="ENSGT00940000154717"/>
<dbReference type="PANTHER" id="PTHR23123">
    <property type="entry name" value="PHD/F-BOX CONTAINING PROTEIN"/>
    <property type="match status" value="1"/>
</dbReference>
<evidence type="ECO:0000259" key="3">
    <source>
        <dbReference type="Pfam" id="PF12937"/>
    </source>
</evidence>
<feature type="domain" description="F-box/LRR-repeat protein 15-like leucin rich repeat" evidence="4">
    <location>
        <begin position="325"/>
        <end position="429"/>
    </location>
</feature>
<dbReference type="Bgee" id="ENSAMXG00000040451">
    <property type="expression patterns" value="Expressed in testis and 14 other cell types or tissues"/>
</dbReference>
<accession>A0A3B1JU72</accession>
<dbReference type="SUPFAM" id="SSF52047">
    <property type="entry name" value="RNI-like"/>
    <property type="match status" value="1"/>
</dbReference>
<dbReference type="FunFam" id="3.80.10.10:FF:000011">
    <property type="entry name" value="Lysine-specific demethylase 2B isoform X1"/>
    <property type="match status" value="1"/>
</dbReference>
<dbReference type="Gene3D" id="1.20.1280.50">
    <property type="match status" value="1"/>
</dbReference>
<dbReference type="CDD" id="cd22180">
    <property type="entry name" value="F-box_FBXL10"/>
    <property type="match status" value="1"/>
</dbReference>
<dbReference type="Ensembl" id="ENSAMXT00000046551.1">
    <property type="protein sequence ID" value="ENSAMXP00000045962.1"/>
    <property type="gene ID" value="ENSAMXG00000040451.1"/>
</dbReference>
<keyword evidence="6" id="KW-1185">Reference proteome</keyword>
<sequence length="451" mass="50844">MLRCGRSICIKRQTIRRADPILSDPQKKTKPAKRVKRESGKEERPIKEEQSDEDIGQKNVEHRDEDAVKNRFGGGGARVNHTSISPNRTSASHDNSQSCGEEDADRQLKPRSKRLKQELQKAEGRWGQYGVLSGNGCLGDWLGPKEEPEGGGVERHVIRPPPICPPPDRLPLNDGRSHVIGREEWMGVFSYLQYSELCMCMRVCRTWNRWCCDKSLWRWIDLSRCKSISPLMLSGVIRRQPVSLNLSWTNISKKQLSWLITRLPGLRELQLAGCSWAAVSALCSSSCPMLRALDLQWVEGLKDQQITDLLTPPSDYRPGQQDCSSKLCNVEDLNLAGLDITDHSLRLLIKLLPSLTRLDLSYCNHITDHSINLLTAAGTSSRDTLTHINLSVCHRVTDVSLVYFKRCGNISSIDLRSCSQVTRQACERFIAEISVSVQFTLTDDKLLTRVS</sequence>
<reference evidence="5" key="3">
    <citation type="submission" date="2025-08" db="UniProtKB">
        <authorList>
            <consortium name="Ensembl"/>
        </authorList>
    </citation>
    <scope>IDENTIFICATION</scope>
</reference>
<feature type="compositionally biased region" description="Basic and acidic residues" evidence="2">
    <location>
        <begin position="37"/>
        <end position="69"/>
    </location>
</feature>
<dbReference type="Pfam" id="PF25372">
    <property type="entry name" value="DUF7885"/>
    <property type="match status" value="1"/>
</dbReference>
<evidence type="ECO:0000313" key="6">
    <source>
        <dbReference type="Proteomes" id="UP000018467"/>
    </source>
</evidence>
<dbReference type="InterPro" id="IPR057207">
    <property type="entry name" value="FBXL15_LRR"/>
</dbReference>
<evidence type="ECO:0000256" key="1">
    <source>
        <dbReference type="ARBA" id="ARBA00022723"/>
    </source>
</evidence>
<dbReference type="AlphaFoldDB" id="A0A3B1JU72"/>
<dbReference type="Gene3D" id="3.80.10.10">
    <property type="entry name" value="Ribonuclease Inhibitor"/>
    <property type="match status" value="2"/>
</dbReference>
<keyword evidence="1" id="KW-0479">Metal-binding</keyword>
<evidence type="ECO:0000313" key="5">
    <source>
        <dbReference type="Ensembl" id="ENSAMXP00000045962.1"/>
    </source>
</evidence>
<feature type="domain" description="F-box" evidence="3">
    <location>
        <begin position="188"/>
        <end position="222"/>
    </location>
</feature>
<reference evidence="5" key="4">
    <citation type="submission" date="2025-09" db="UniProtKB">
        <authorList>
            <consortium name="Ensembl"/>
        </authorList>
    </citation>
    <scope>IDENTIFICATION</scope>
</reference>
<protein>
    <submittedName>
        <fullName evidence="5">Lysine (K)-specific demethylase 2Bb</fullName>
    </submittedName>
</protein>
<dbReference type="InterPro" id="IPR032675">
    <property type="entry name" value="LRR_dom_sf"/>
</dbReference>
<dbReference type="Pfam" id="PF12937">
    <property type="entry name" value="F-box-like"/>
    <property type="match status" value="1"/>
</dbReference>
<proteinExistence type="predicted"/>
<reference evidence="6" key="2">
    <citation type="journal article" date="2014" name="Nat. Commun.">
        <title>The cavefish genome reveals candidate genes for eye loss.</title>
        <authorList>
            <person name="McGaugh S.E."/>
            <person name="Gross J.B."/>
            <person name="Aken B."/>
            <person name="Blin M."/>
            <person name="Borowsky R."/>
            <person name="Chalopin D."/>
            <person name="Hinaux H."/>
            <person name="Jeffery W.R."/>
            <person name="Keene A."/>
            <person name="Ma L."/>
            <person name="Minx P."/>
            <person name="Murphy D."/>
            <person name="O'Quin K.E."/>
            <person name="Retaux S."/>
            <person name="Rohner N."/>
            <person name="Searle S.M."/>
            <person name="Stahl B.A."/>
            <person name="Tabin C."/>
            <person name="Volff J.N."/>
            <person name="Yoshizawa M."/>
            <person name="Warren W.C."/>
        </authorList>
    </citation>
    <scope>NUCLEOTIDE SEQUENCE [LARGE SCALE GENOMIC DNA]</scope>
    <source>
        <strain evidence="6">female</strain>
    </source>
</reference>
<feature type="region of interest" description="Disordered" evidence="2">
    <location>
        <begin position="14"/>
        <end position="118"/>
    </location>
</feature>
<dbReference type="InterPro" id="IPR001810">
    <property type="entry name" value="F-box_dom"/>
</dbReference>
<dbReference type="Proteomes" id="UP000018467">
    <property type="component" value="Unassembled WGS sequence"/>
</dbReference>
<dbReference type="InterPro" id="IPR050690">
    <property type="entry name" value="JHDM1_Histone_Demethylase"/>
</dbReference>
<reference evidence="6" key="1">
    <citation type="submission" date="2013-03" db="EMBL/GenBank/DDBJ databases">
        <authorList>
            <person name="Jeffery W."/>
            <person name="Warren W."/>
            <person name="Wilson R.K."/>
        </authorList>
    </citation>
    <scope>NUCLEOTIDE SEQUENCE</scope>
    <source>
        <strain evidence="6">female</strain>
    </source>
</reference>
<evidence type="ECO:0000256" key="2">
    <source>
        <dbReference type="SAM" id="MobiDB-lite"/>
    </source>
</evidence>
<feature type="compositionally biased region" description="Polar residues" evidence="2">
    <location>
        <begin position="80"/>
        <end position="99"/>
    </location>
</feature>
<dbReference type="SMART" id="SM00367">
    <property type="entry name" value="LRR_CC"/>
    <property type="match status" value="6"/>
</dbReference>
<dbReference type="GO" id="GO:0046872">
    <property type="term" value="F:metal ion binding"/>
    <property type="evidence" value="ECO:0007669"/>
    <property type="project" value="UniProtKB-KW"/>
</dbReference>
<dbReference type="InterPro" id="IPR006553">
    <property type="entry name" value="Leu-rich_rpt_Cys-con_subtyp"/>
</dbReference>